<comment type="caution">
    <text evidence="2">The sequence shown here is derived from an EMBL/GenBank/DDBJ whole genome shotgun (WGS) entry which is preliminary data.</text>
</comment>
<reference evidence="2" key="1">
    <citation type="submission" date="2020-04" db="EMBL/GenBank/DDBJ databases">
        <title>Genome Assembly and Annotation of Botryosphaeria dothidea sdau 11-99, a Latent Pathogen of Apple Fruit Ring Rot in China.</title>
        <authorList>
            <person name="Yu C."/>
            <person name="Diao Y."/>
            <person name="Lu Q."/>
            <person name="Zhao J."/>
            <person name="Cui S."/>
            <person name="Peng C."/>
            <person name="He B."/>
            <person name="Liu H."/>
        </authorList>
    </citation>
    <scope>NUCLEOTIDE SEQUENCE [LARGE SCALE GENOMIC DNA]</scope>
    <source>
        <strain evidence="2">Sdau11-99</strain>
    </source>
</reference>
<keyword evidence="3" id="KW-1185">Reference proteome</keyword>
<dbReference type="AlphaFoldDB" id="A0A8H4IX59"/>
<evidence type="ECO:0000313" key="2">
    <source>
        <dbReference type="EMBL" id="KAF4308033.1"/>
    </source>
</evidence>
<sequence length="259" mass="27561">MDCAQDASCATIGGRESWERPPASHAQLGAAAASCECFQRARRPSQLPSSLFVREEDPSSPVAARPSLRHALSGTPLFAGRVRIPGVTSCCALPVSNKLRSGRPINKPAFTHHLPWPLRTPPALPCQPSDRQRLPPASSPSTLPEPVTLSTGRPPTPQRLRRDETSRSASPTPASVPPELQSTPLPLVLRAPSFPPTGICARKPHRSLTALPICCTSPRLAAPLFATTPRPGPRSPACYPPTTAPRSICRSDCAWLPAG</sequence>
<protein>
    <submittedName>
        <fullName evidence="2">Uncharacterized protein</fullName>
    </submittedName>
</protein>
<evidence type="ECO:0000256" key="1">
    <source>
        <dbReference type="SAM" id="MobiDB-lite"/>
    </source>
</evidence>
<proteinExistence type="predicted"/>
<name>A0A8H4IX59_9PEZI</name>
<gene>
    <name evidence="2" type="ORF">GTA08_BOTSDO03542</name>
</gene>
<feature type="region of interest" description="Disordered" evidence="1">
    <location>
        <begin position="111"/>
        <end position="183"/>
    </location>
</feature>
<evidence type="ECO:0000313" key="3">
    <source>
        <dbReference type="Proteomes" id="UP000572817"/>
    </source>
</evidence>
<dbReference type="EMBL" id="WWBZ02000022">
    <property type="protein sequence ID" value="KAF4308033.1"/>
    <property type="molecule type" value="Genomic_DNA"/>
</dbReference>
<dbReference type="Proteomes" id="UP000572817">
    <property type="component" value="Unassembled WGS sequence"/>
</dbReference>
<accession>A0A8H4IX59</accession>
<organism evidence="2 3">
    <name type="scientific">Botryosphaeria dothidea</name>
    <dbReference type="NCBI Taxonomy" id="55169"/>
    <lineage>
        <taxon>Eukaryota</taxon>
        <taxon>Fungi</taxon>
        <taxon>Dikarya</taxon>
        <taxon>Ascomycota</taxon>
        <taxon>Pezizomycotina</taxon>
        <taxon>Dothideomycetes</taxon>
        <taxon>Dothideomycetes incertae sedis</taxon>
        <taxon>Botryosphaeriales</taxon>
        <taxon>Botryosphaeriaceae</taxon>
        <taxon>Botryosphaeria</taxon>
    </lineage>
</organism>